<name>Q9BGZ2_MACFA</name>
<organism evidence="1">
    <name type="scientific">Macaca fascicularis</name>
    <name type="common">Crab-eating macaque</name>
    <name type="synonym">Cynomolgus monkey</name>
    <dbReference type="NCBI Taxonomy" id="9541"/>
    <lineage>
        <taxon>Eukaryota</taxon>
        <taxon>Metazoa</taxon>
        <taxon>Chordata</taxon>
        <taxon>Craniata</taxon>
        <taxon>Vertebrata</taxon>
        <taxon>Euteleostomi</taxon>
        <taxon>Mammalia</taxon>
        <taxon>Eutheria</taxon>
        <taxon>Euarchontoglires</taxon>
        <taxon>Primates</taxon>
        <taxon>Haplorrhini</taxon>
        <taxon>Catarrhini</taxon>
        <taxon>Cercopithecidae</taxon>
        <taxon>Cercopithecinae</taxon>
        <taxon>Macaca</taxon>
    </lineage>
</organism>
<proteinExistence type="evidence at transcript level"/>
<dbReference type="EMBL" id="AB055265">
    <property type="protein sequence ID" value="BAB21889.1"/>
    <property type="molecule type" value="mRNA"/>
</dbReference>
<protein>
    <submittedName>
        <fullName evidence="1">Uncharacterized protein</fullName>
    </submittedName>
</protein>
<accession>Q9BGZ2</accession>
<dbReference type="InterPro" id="IPR027417">
    <property type="entry name" value="P-loop_NTPase"/>
</dbReference>
<evidence type="ECO:0000313" key="1">
    <source>
        <dbReference type="EMBL" id="BAB21889.1"/>
    </source>
</evidence>
<sequence>MEQIVTFVADTCRFFFERGYSPKDVAVLVSTTREVEHYWHELSKALRKKRVVGLSDASDMSGDRIVLDSVRRFSGLERNIVFGIHPRTTDPAILPNILICLASRAKQHLYIFL</sequence>
<dbReference type="AlphaFoldDB" id="Q9BGZ2"/>
<reference evidence="1" key="1">
    <citation type="submission" date="2001-02" db="EMBL/GenBank/DDBJ databases">
        <title>Isolation of full-length cDNA clones from macaque brain cDNA libraries.</title>
        <authorList>
            <person name="Osada N."/>
            <person name="Hida M."/>
            <person name="Kusuda J."/>
            <person name="Tanuma R."/>
            <person name="Iseki K."/>
            <person name="Hirai M."/>
            <person name="Terao K."/>
            <person name="Suzuki Y."/>
            <person name="Sugano S."/>
            <person name="Hashimoto K."/>
        </authorList>
    </citation>
    <scope>NUCLEOTIDE SEQUENCE</scope>
    <source>
        <tissue evidence="1">Frontal lobe left</tissue>
    </source>
</reference>
<dbReference type="Gene3D" id="3.40.50.300">
    <property type="entry name" value="P-loop containing nucleotide triphosphate hydrolases"/>
    <property type="match status" value="1"/>
</dbReference>